<evidence type="ECO:0000256" key="1">
    <source>
        <dbReference type="SAM" id="Coils"/>
    </source>
</evidence>
<accession>A0A0D3F104</accession>
<reference evidence="3" key="1">
    <citation type="journal article" date="2009" name="Rice">
        <title>De Novo Next Generation Sequencing of Plant Genomes.</title>
        <authorList>
            <person name="Rounsley S."/>
            <person name="Marri P.R."/>
            <person name="Yu Y."/>
            <person name="He R."/>
            <person name="Sisneros N."/>
            <person name="Goicoechea J.L."/>
            <person name="Lee S.J."/>
            <person name="Angelova A."/>
            <person name="Kudrna D."/>
            <person name="Luo M."/>
            <person name="Affourtit J."/>
            <person name="Desany B."/>
            <person name="Knight J."/>
            <person name="Niazi F."/>
            <person name="Egholm M."/>
            <person name="Wing R.A."/>
        </authorList>
    </citation>
    <scope>NUCLEOTIDE SEQUENCE [LARGE SCALE GENOMIC DNA]</scope>
    <source>
        <strain evidence="3">cv. IRGC 105608</strain>
    </source>
</reference>
<keyword evidence="1" id="KW-0175">Coiled coil</keyword>
<sequence>MSSSPMTRRSCRRRARRDRSMATTGAQPVASAASNPPSFLLPVVVTNGPLGASSSSCLTERRGILGKSSAKKVMLNPMMGRSSGEGGGGGGGGDNVLIDDNVLDSLPSPPLPMRPTPRCRRHPSRPQRHVIVEFSGPWTLQPWSSSHLKEEEEAKDKTTTLVEELEGKAAMAEARLRQKEEENAELKRKFEGYHVRWLQHEIRLSSLKETIDEQMISLQVAQECVEKRSREMLSLYDRQESSESHVKMSKETSARLPHSSRHYAGIARGTCTEFRQQSQALVESREPWQPSTQGGNSIDDLEKLKSKFCMWKKDYKARLRKAMAAELDLEGRHRSICWI</sequence>
<evidence type="ECO:0000313" key="3">
    <source>
        <dbReference type="EnsemblPlants" id="OBART02G04600.1"/>
    </source>
</evidence>
<proteinExistence type="predicted"/>
<protein>
    <submittedName>
        <fullName evidence="3">Uncharacterized protein</fullName>
    </submittedName>
</protein>
<feature type="region of interest" description="Disordered" evidence="2">
    <location>
        <begin position="75"/>
        <end position="95"/>
    </location>
</feature>
<feature type="coiled-coil region" evidence="1">
    <location>
        <begin position="148"/>
        <end position="196"/>
    </location>
</feature>
<feature type="compositionally biased region" description="Gly residues" evidence="2">
    <location>
        <begin position="83"/>
        <end position="94"/>
    </location>
</feature>
<feature type="region of interest" description="Disordered" evidence="2">
    <location>
        <begin position="106"/>
        <end position="125"/>
    </location>
</feature>
<dbReference type="AlphaFoldDB" id="A0A0D3F104"/>
<feature type="compositionally biased region" description="Polar residues" evidence="2">
    <location>
        <begin position="21"/>
        <end position="37"/>
    </location>
</feature>
<organism evidence="3">
    <name type="scientific">Oryza barthii</name>
    <dbReference type="NCBI Taxonomy" id="65489"/>
    <lineage>
        <taxon>Eukaryota</taxon>
        <taxon>Viridiplantae</taxon>
        <taxon>Streptophyta</taxon>
        <taxon>Embryophyta</taxon>
        <taxon>Tracheophyta</taxon>
        <taxon>Spermatophyta</taxon>
        <taxon>Magnoliopsida</taxon>
        <taxon>Liliopsida</taxon>
        <taxon>Poales</taxon>
        <taxon>Poaceae</taxon>
        <taxon>BOP clade</taxon>
        <taxon>Oryzoideae</taxon>
        <taxon>Oryzeae</taxon>
        <taxon>Oryzinae</taxon>
        <taxon>Oryza</taxon>
    </lineage>
</organism>
<dbReference type="Proteomes" id="UP000026960">
    <property type="component" value="Chromosome 2"/>
</dbReference>
<dbReference type="eggNOG" id="KOG0160">
    <property type="taxonomic scope" value="Eukaryota"/>
</dbReference>
<dbReference type="STRING" id="65489.A0A0D3F104"/>
<keyword evidence="4" id="KW-1185">Reference proteome</keyword>
<dbReference type="HOGENOM" id="CLU_070695_0_0_1"/>
<evidence type="ECO:0000256" key="2">
    <source>
        <dbReference type="SAM" id="MobiDB-lite"/>
    </source>
</evidence>
<dbReference type="Gramene" id="OBART02G04600.1">
    <property type="protein sequence ID" value="OBART02G04600.1"/>
    <property type="gene ID" value="OBART02G04600"/>
</dbReference>
<feature type="region of interest" description="Disordered" evidence="2">
    <location>
        <begin position="1"/>
        <end position="38"/>
    </location>
</feature>
<reference evidence="3" key="2">
    <citation type="submission" date="2015-03" db="UniProtKB">
        <authorList>
            <consortium name="EnsemblPlants"/>
        </authorList>
    </citation>
    <scope>IDENTIFICATION</scope>
</reference>
<feature type="region of interest" description="Disordered" evidence="2">
    <location>
        <begin position="237"/>
        <end position="257"/>
    </location>
</feature>
<dbReference type="PaxDb" id="65489-OBART02G04600.1"/>
<feature type="compositionally biased region" description="Basic and acidic residues" evidence="2">
    <location>
        <begin position="237"/>
        <end position="253"/>
    </location>
</feature>
<evidence type="ECO:0000313" key="4">
    <source>
        <dbReference type="Proteomes" id="UP000026960"/>
    </source>
</evidence>
<dbReference type="EnsemblPlants" id="OBART02G04600.1">
    <property type="protein sequence ID" value="OBART02G04600.1"/>
    <property type="gene ID" value="OBART02G04600"/>
</dbReference>
<name>A0A0D3F104_9ORYZ</name>